<sequence>MDTKKYSRSLEDPLHISLEQARICEKIDYESSKISDFSERKEAPGAKKRIFSTDYLRNVVSTSPRV</sequence>
<protein>
    <submittedName>
        <fullName evidence="2">Uncharacterized protein</fullName>
    </submittedName>
</protein>
<evidence type="ECO:0000313" key="2">
    <source>
        <dbReference type="WBParaSite" id="nRc.2.0.1.t17022-RA"/>
    </source>
</evidence>
<organism evidence="1 2">
    <name type="scientific">Romanomermis culicivorax</name>
    <name type="common">Nematode worm</name>
    <dbReference type="NCBI Taxonomy" id="13658"/>
    <lineage>
        <taxon>Eukaryota</taxon>
        <taxon>Metazoa</taxon>
        <taxon>Ecdysozoa</taxon>
        <taxon>Nematoda</taxon>
        <taxon>Enoplea</taxon>
        <taxon>Dorylaimia</taxon>
        <taxon>Mermithida</taxon>
        <taxon>Mermithoidea</taxon>
        <taxon>Mermithidae</taxon>
        <taxon>Romanomermis</taxon>
    </lineage>
</organism>
<accession>A0A915ISL4</accession>
<dbReference type="AlphaFoldDB" id="A0A915ISL4"/>
<dbReference type="Proteomes" id="UP000887565">
    <property type="component" value="Unplaced"/>
</dbReference>
<dbReference type="WBParaSite" id="nRc.2.0.1.t17022-RA">
    <property type="protein sequence ID" value="nRc.2.0.1.t17022-RA"/>
    <property type="gene ID" value="nRc.2.0.1.g17022"/>
</dbReference>
<name>A0A915ISL4_ROMCU</name>
<reference evidence="2" key="1">
    <citation type="submission" date="2022-11" db="UniProtKB">
        <authorList>
            <consortium name="WormBaseParasite"/>
        </authorList>
    </citation>
    <scope>IDENTIFICATION</scope>
</reference>
<evidence type="ECO:0000313" key="1">
    <source>
        <dbReference type="Proteomes" id="UP000887565"/>
    </source>
</evidence>
<keyword evidence="1" id="KW-1185">Reference proteome</keyword>
<proteinExistence type="predicted"/>